<dbReference type="PROSITE" id="PS50043">
    <property type="entry name" value="HTH_LUXR_2"/>
    <property type="match status" value="1"/>
</dbReference>
<dbReference type="AlphaFoldDB" id="A0AAN4EWN7"/>
<dbReference type="InterPro" id="IPR050706">
    <property type="entry name" value="Cyclic-di-GMP_PDE-like"/>
</dbReference>
<dbReference type="GO" id="GO:0071111">
    <property type="term" value="F:cyclic-guanylate-specific phosphodiesterase activity"/>
    <property type="evidence" value="ECO:0007669"/>
    <property type="project" value="InterPro"/>
</dbReference>
<dbReference type="SUPFAM" id="SSF46894">
    <property type="entry name" value="C-terminal effector domain of the bipartite response regulators"/>
    <property type="match status" value="1"/>
</dbReference>
<dbReference type="Gene3D" id="3.20.20.450">
    <property type="entry name" value="EAL domain"/>
    <property type="match status" value="1"/>
</dbReference>
<dbReference type="GO" id="GO:0003677">
    <property type="term" value="F:DNA binding"/>
    <property type="evidence" value="ECO:0007669"/>
    <property type="project" value="UniProtKB-KW"/>
</dbReference>
<feature type="domain" description="HTH luxR-type" evidence="2">
    <location>
        <begin position="277"/>
        <end position="342"/>
    </location>
</feature>
<evidence type="ECO:0000313" key="4">
    <source>
        <dbReference type="EMBL" id="EMM7458947.1"/>
    </source>
</evidence>
<dbReference type="EMBL" id="ABLGCN030000009">
    <property type="protein sequence ID" value="EMM7458947.1"/>
    <property type="molecule type" value="Genomic_DNA"/>
</dbReference>
<protein>
    <submittedName>
        <fullName evidence="4">EAL domain-containing protein</fullName>
    </submittedName>
</protein>
<dbReference type="SMART" id="SM00052">
    <property type="entry name" value="EAL"/>
    <property type="match status" value="1"/>
</dbReference>
<evidence type="ECO:0000313" key="5">
    <source>
        <dbReference type="Proteomes" id="UP001169574"/>
    </source>
</evidence>
<keyword evidence="1" id="KW-0238">DNA-binding</keyword>
<evidence type="ECO:0000259" key="2">
    <source>
        <dbReference type="PROSITE" id="PS50043"/>
    </source>
</evidence>
<dbReference type="PANTHER" id="PTHR33121:SF79">
    <property type="entry name" value="CYCLIC DI-GMP PHOSPHODIESTERASE PDED-RELATED"/>
    <property type="match status" value="1"/>
</dbReference>
<gene>
    <name evidence="4" type="ORF">P7U51_003493</name>
</gene>
<dbReference type="InterPro" id="IPR016032">
    <property type="entry name" value="Sig_transdc_resp-reg_C-effctor"/>
</dbReference>
<evidence type="ECO:0000256" key="1">
    <source>
        <dbReference type="ARBA" id="ARBA00023125"/>
    </source>
</evidence>
<reference evidence="4" key="1">
    <citation type="submission" date="2024-02" db="EMBL/GenBank/DDBJ databases">
        <authorList>
            <consortium name="Clinical and Environmental Microbiology Branch: Whole genome sequencing antimicrobial resistance pathogens in the healthcare setting"/>
        </authorList>
    </citation>
    <scope>NUCLEOTIDE SEQUENCE</scope>
    <source>
        <strain evidence="4">Whole organism</strain>
    </source>
</reference>
<dbReference type="PANTHER" id="PTHR33121">
    <property type="entry name" value="CYCLIC DI-GMP PHOSPHODIESTERASE PDEF"/>
    <property type="match status" value="1"/>
</dbReference>
<dbReference type="SUPFAM" id="SSF141868">
    <property type="entry name" value="EAL domain-like"/>
    <property type="match status" value="1"/>
</dbReference>
<dbReference type="Gene3D" id="1.10.10.10">
    <property type="entry name" value="Winged helix-like DNA-binding domain superfamily/Winged helix DNA-binding domain"/>
    <property type="match status" value="1"/>
</dbReference>
<name>A0AAN4EWN7_CITFR</name>
<dbReference type="Proteomes" id="UP001169574">
    <property type="component" value="Unassembled WGS sequence"/>
</dbReference>
<dbReference type="InterPro" id="IPR001633">
    <property type="entry name" value="EAL_dom"/>
</dbReference>
<comment type="caution">
    <text evidence="4">The sequence shown here is derived from an EMBL/GenBank/DDBJ whole genome shotgun (WGS) entry which is preliminary data.</text>
</comment>
<dbReference type="PROSITE" id="PS50883">
    <property type="entry name" value="EAL"/>
    <property type="match status" value="1"/>
</dbReference>
<evidence type="ECO:0000259" key="3">
    <source>
        <dbReference type="PROSITE" id="PS50883"/>
    </source>
</evidence>
<dbReference type="InterPro" id="IPR036388">
    <property type="entry name" value="WH-like_DNA-bd_sf"/>
</dbReference>
<feature type="domain" description="EAL" evidence="3">
    <location>
        <begin position="1"/>
        <end position="251"/>
    </location>
</feature>
<dbReference type="InterPro" id="IPR035919">
    <property type="entry name" value="EAL_sf"/>
</dbReference>
<dbReference type="Pfam" id="PF00563">
    <property type="entry name" value="EAL"/>
    <property type="match status" value="1"/>
</dbReference>
<dbReference type="InterPro" id="IPR000792">
    <property type="entry name" value="Tscrpt_reg_LuxR_C"/>
</dbReference>
<dbReference type="CDD" id="cd01948">
    <property type="entry name" value="EAL"/>
    <property type="match status" value="1"/>
</dbReference>
<organism evidence="4 5">
    <name type="scientific">Citrobacter freundii</name>
    <dbReference type="NCBI Taxonomy" id="546"/>
    <lineage>
        <taxon>Bacteria</taxon>
        <taxon>Pseudomonadati</taxon>
        <taxon>Pseudomonadota</taxon>
        <taxon>Gammaproteobacteria</taxon>
        <taxon>Enterobacterales</taxon>
        <taxon>Enterobacteriaceae</taxon>
        <taxon>Citrobacter</taxon>
        <taxon>Citrobacter freundii complex</taxon>
    </lineage>
</organism>
<accession>A0AAN4EWN7</accession>
<dbReference type="GO" id="GO:0006355">
    <property type="term" value="P:regulation of DNA-templated transcription"/>
    <property type="evidence" value="ECO:0007669"/>
    <property type="project" value="InterPro"/>
</dbReference>
<sequence length="349" mass="39193">MENSQSILAEALISGWIVPYFQPLISTRNGTCCGAEVLARIRHPQRGMISPAFFINHLTGQEELAQLTLALMASTQQWCRENSLPAAFMLTFNITPDIVFQPWLHSACLNLKINHGCVPVLELTEQRPLGGDEHAFRHATEILRQSGIRIALDDFGTGHAGLTLLRQAGGDYIKIPRTFISTGRKDRVNTLIIDNIIHLANSMNMQVIAEGVDSQGRLEQLAARGVEIMQGEYFSMPLDGKAFMAFMTQRLCAGKQNGINEQEHFIERMMSSDLLHYCAHLHRLSVRETQIAAAVARGFGLQKEAEMKGRSLKTCSVQKRSAYRKIGVRNDVEFIHYLYQLRTDREALL</sequence>
<proteinExistence type="predicted"/>
<dbReference type="SMART" id="SM00421">
    <property type="entry name" value="HTH_LUXR"/>
    <property type="match status" value="1"/>
</dbReference>